<dbReference type="InterPro" id="IPR053145">
    <property type="entry name" value="AB_hydrolase_Est10"/>
</dbReference>
<feature type="signal peptide" evidence="2">
    <location>
        <begin position="1"/>
        <end position="21"/>
    </location>
</feature>
<dbReference type="PANTHER" id="PTHR43265">
    <property type="entry name" value="ESTERASE ESTD"/>
    <property type="match status" value="1"/>
</dbReference>
<protein>
    <submittedName>
        <fullName evidence="4">Alpha/beta fold hydrolase</fullName>
    </submittedName>
</protein>
<dbReference type="GO" id="GO:0052689">
    <property type="term" value="F:carboxylic ester hydrolase activity"/>
    <property type="evidence" value="ECO:0007669"/>
    <property type="project" value="TreeGrafter"/>
</dbReference>
<feature type="domain" description="Serine aminopeptidase S33" evidence="3">
    <location>
        <begin position="52"/>
        <end position="168"/>
    </location>
</feature>
<keyword evidence="1 4" id="KW-0378">Hydrolase</keyword>
<proteinExistence type="predicted"/>
<evidence type="ECO:0000256" key="1">
    <source>
        <dbReference type="ARBA" id="ARBA00022801"/>
    </source>
</evidence>
<keyword evidence="5" id="KW-1185">Reference proteome</keyword>
<reference evidence="5" key="1">
    <citation type="submission" date="2018-08" db="EMBL/GenBank/DDBJ databases">
        <authorList>
            <person name="Zhang J."/>
            <person name="Du Z.-J."/>
        </authorList>
    </citation>
    <scope>NUCLEOTIDE SEQUENCE [LARGE SCALE GENOMIC DNA]</scope>
    <source>
        <strain evidence="5">KCTC 52655</strain>
    </source>
</reference>
<dbReference type="InterPro" id="IPR002471">
    <property type="entry name" value="Pept_S9_AS"/>
</dbReference>
<accession>A0A3D8MC39</accession>
<keyword evidence="2" id="KW-0732">Signal</keyword>
<evidence type="ECO:0000313" key="5">
    <source>
        <dbReference type="Proteomes" id="UP000256561"/>
    </source>
</evidence>
<dbReference type="EMBL" id="QRHA01000002">
    <property type="protein sequence ID" value="RDV28002.1"/>
    <property type="molecule type" value="Genomic_DNA"/>
</dbReference>
<feature type="chain" id="PRO_5017717595" evidence="2">
    <location>
        <begin position="22"/>
        <end position="290"/>
    </location>
</feature>
<dbReference type="InterPro" id="IPR022742">
    <property type="entry name" value="Hydrolase_4"/>
</dbReference>
<dbReference type="Gene3D" id="3.40.50.1820">
    <property type="entry name" value="alpha/beta hydrolase"/>
    <property type="match status" value="1"/>
</dbReference>
<comment type="caution">
    <text evidence="4">The sequence shown here is derived from an EMBL/GenBank/DDBJ whole genome shotgun (WGS) entry which is preliminary data.</text>
</comment>
<gene>
    <name evidence="4" type="ORF">DXV75_03265</name>
</gene>
<dbReference type="Pfam" id="PF12146">
    <property type="entry name" value="Hydrolase_4"/>
    <property type="match status" value="1"/>
</dbReference>
<dbReference type="AlphaFoldDB" id="A0A3D8MC39"/>
<name>A0A3D8MC39_9ALTE</name>
<evidence type="ECO:0000259" key="3">
    <source>
        <dbReference type="Pfam" id="PF12146"/>
    </source>
</evidence>
<evidence type="ECO:0000256" key="2">
    <source>
        <dbReference type="SAM" id="SignalP"/>
    </source>
</evidence>
<dbReference type="PROSITE" id="PS00708">
    <property type="entry name" value="PRO_ENDOPEP_SER"/>
    <property type="match status" value="1"/>
</dbReference>
<sequence length="290" mass="31083">MKWKNWLAAILVCSYPAVCMAEPPLLMLDNGEYQVPAIYTPASATGRGAEAEKRPAVVLLHGTASHKNEVGDLYLKLAVRLASQGIASLRIDFAGTGDSPVDYLQYDLNSATRDAFIAYQYLIKRPELDASRIGVVGFSQGGLIAQLLVAQAPEIKTLVAWSSVAGDGSQAFAGMFDALYAEAKTNGYAHMKFDWRSPLKVNVSWFEQALQQRALSELANYSGPVLAVAGSSDTVVDPSSALRLVESAGSADGRAVILKGADHIFNVLTPGASQPDALLTITQQWLTEHL</sequence>
<dbReference type="SUPFAM" id="SSF53474">
    <property type="entry name" value="alpha/beta-Hydrolases"/>
    <property type="match status" value="1"/>
</dbReference>
<dbReference type="GO" id="GO:0006508">
    <property type="term" value="P:proteolysis"/>
    <property type="evidence" value="ECO:0007669"/>
    <property type="project" value="InterPro"/>
</dbReference>
<organism evidence="4 5">
    <name type="scientific">Alteromonas aestuariivivens</name>
    <dbReference type="NCBI Taxonomy" id="1938339"/>
    <lineage>
        <taxon>Bacteria</taxon>
        <taxon>Pseudomonadati</taxon>
        <taxon>Pseudomonadota</taxon>
        <taxon>Gammaproteobacteria</taxon>
        <taxon>Alteromonadales</taxon>
        <taxon>Alteromonadaceae</taxon>
        <taxon>Alteromonas/Salinimonas group</taxon>
        <taxon>Alteromonas</taxon>
    </lineage>
</organism>
<dbReference type="PANTHER" id="PTHR43265:SF1">
    <property type="entry name" value="ESTERASE ESTD"/>
    <property type="match status" value="1"/>
</dbReference>
<dbReference type="InterPro" id="IPR029058">
    <property type="entry name" value="AB_hydrolase_fold"/>
</dbReference>
<dbReference type="GO" id="GO:0004252">
    <property type="term" value="F:serine-type endopeptidase activity"/>
    <property type="evidence" value="ECO:0007669"/>
    <property type="project" value="InterPro"/>
</dbReference>
<evidence type="ECO:0000313" key="4">
    <source>
        <dbReference type="EMBL" id="RDV28002.1"/>
    </source>
</evidence>
<dbReference type="Proteomes" id="UP000256561">
    <property type="component" value="Unassembled WGS sequence"/>
</dbReference>